<dbReference type="SUPFAM" id="SSF57180">
    <property type="entry name" value="Cellulose-binding domain"/>
    <property type="match status" value="1"/>
</dbReference>
<feature type="region of interest" description="Disordered" evidence="12">
    <location>
        <begin position="63"/>
        <end position="96"/>
    </location>
</feature>
<evidence type="ECO:0000256" key="1">
    <source>
        <dbReference type="ARBA" id="ARBA00004613"/>
    </source>
</evidence>
<evidence type="ECO:0000256" key="4">
    <source>
        <dbReference type="ARBA" id="ARBA00022651"/>
    </source>
</evidence>
<dbReference type="SUPFAM" id="SSF53474">
    <property type="entry name" value="alpha/beta-Hydrolases"/>
    <property type="match status" value="1"/>
</dbReference>
<keyword evidence="3 11" id="KW-0964">Secreted</keyword>
<evidence type="ECO:0000256" key="6">
    <source>
        <dbReference type="ARBA" id="ARBA00022801"/>
    </source>
</evidence>
<sequence length="345" mass="36181">MVKSYIIGAFVLELASVVLGQQSLWGQCGGTGWTGPTTCVSGACCQEQNPYYSQCIQGNCSPASSTSSTSSTKTTTTSASSTTTSTSASGTSLSSGCGKALSLKSGTYTTTVAGQQRQYTLTLPSNYNPNKAYQLIFGYHWLGGTMGNVVSGSYYGIQPLAGDNAIFVAPQGLNNGWGNTNGDDIIFTDQMLSTLENALCIDETQIYSMGWSYGGAMSYALACARPDVFRAVAVMSGANLSGCSPGTQPVAYYGQHGVSDTVLPFSLGEGIRDTFVKDDHCTPTNPPAPAAGSGTHIKTEYSGCDSEHPVWWIAFDGPHEPLATDAGASSSWTPGQIWSFFSLFH</sequence>
<evidence type="ECO:0000256" key="7">
    <source>
        <dbReference type="ARBA" id="ARBA00023277"/>
    </source>
</evidence>
<proteinExistence type="inferred from homology"/>
<name>Q8WZI7_TALFU</name>
<dbReference type="PANTHER" id="PTHR38050">
    <property type="match status" value="1"/>
</dbReference>
<dbReference type="SMART" id="SM00236">
    <property type="entry name" value="fCBD"/>
    <property type="match status" value="1"/>
</dbReference>
<dbReference type="InterPro" id="IPR029058">
    <property type="entry name" value="AB_hydrolase_fold"/>
</dbReference>
<dbReference type="PANTHER" id="PTHR38050:SF1">
    <property type="entry name" value="FERULOYL ESTERASE C"/>
    <property type="match status" value="1"/>
</dbReference>
<organism evidence="14">
    <name type="scientific">Talaromyces funiculosus</name>
    <name type="common">Fruitlet core rot fungus</name>
    <name type="synonym">Penicillium funiculosum</name>
    <dbReference type="NCBI Taxonomy" id="28572"/>
    <lineage>
        <taxon>Eukaryota</taxon>
        <taxon>Fungi</taxon>
        <taxon>Dikarya</taxon>
        <taxon>Ascomycota</taxon>
        <taxon>Pezizomycotina</taxon>
        <taxon>Eurotiomycetes</taxon>
        <taxon>Eurotiomycetidae</taxon>
        <taxon>Eurotiales</taxon>
        <taxon>Trichocomaceae</taxon>
        <taxon>Talaromyces</taxon>
        <taxon>Talaromyces sect. Talaromyces</taxon>
    </lineage>
</organism>
<protein>
    <recommendedName>
        <fullName evidence="11">Feruloyl esterase C</fullName>
        <ecNumber evidence="11">3.1.1.73</ecNumber>
    </recommendedName>
    <alternativeName>
        <fullName evidence="11">Ferulic acid esterase C</fullName>
    </alternativeName>
</protein>
<gene>
    <name evidence="14" type="primary">faeA</name>
</gene>
<reference evidence="14" key="1">
    <citation type="submission" date="2001-06" db="EMBL/GenBank/DDBJ databases">
        <authorList>
            <person name="Furniss C.S.M."/>
        </authorList>
    </citation>
    <scope>NUCLEOTIDE SEQUENCE</scope>
</reference>
<dbReference type="CAZy" id="CBM1">
    <property type="family name" value="Carbohydrate-Binding Module Family 1"/>
</dbReference>
<dbReference type="InterPro" id="IPR043595">
    <property type="entry name" value="FaeB/C/D"/>
</dbReference>
<accession>Q8WZI7</accession>
<comment type="function">
    <text evidence="9 11">Involved in degradation of plant cell walls. Hydrolyzes the feruloyl-arabinose ester bond in arabinoxylans, and the feruloyl-galactose ester bond in pectin. Active against paranitrophenyl-acetate, methyl ferulate and wheat arabinoxylan.</text>
</comment>
<evidence type="ECO:0000256" key="3">
    <source>
        <dbReference type="ARBA" id="ARBA00022525"/>
    </source>
</evidence>
<comment type="subcellular location">
    <subcellularLocation>
        <location evidence="1 11">Secreted</location>
    </subcellularLocation>
</comment>
<dbReference type="Pfam" id="PF00326">
    <property type="entry name" value="Peptidase_S9"/>
    <property type="match status" value="1"/>
</dbReference>
<dbReference type="ESTHER" id="penfu-FAEA">
    <property type="family name" value="FaeC"/>
</dbReference>
<reference evidence="14" key="2">
    <citation type="submission" date="2001-12" db="EMBL/GenBank/DDBJ databases">
        <title>A second modular cinnamoyl esterase from Penicillium funiculosum.</title>
        <authorList>
            <person name="Furniss C."/>
            <person name="Williamson G."/>
            <person name="Fish N."/>
            <person name="Kroon P."/>
        </authorList>
    </citation>
    <scope>NUCLEOTIDE SEQUENCE</scope>
</reference>
<feature type="domain" description="CBM1" evidence="13">
    <location>
        <begin position="20"/>
        <end position="56"/>
    </location>
</feature>
<evidence type="ECO:0000256" key="12">
    <source>
        <dbReference type="SAM" id="MobiDB-lite"/>
    </source>
</evidence>
<evidence type="ECO:0000256" key="10">
    <source>
        <dbReference type="ARBA" id="ARBA00034075"/>
    </source>
</evidence>
<keyword evidence="4 11" id="KW-0858">Xylan degradation</keyword>
<dbReference type="PROSITE" id="PS51164">
    <property type="entry name" value="CBM1_2"/>
    <property type="match status" value="1"/>
</dbReference>
<dbReference type="InterPro" id="IPR000254">
    <property type="entry name" value="CBD"/>
</dbReference>
<evidence type="ECO:0000256" key="2">
    <source>
        <dbReference type="ARBA" id="ARBA00010278"/>
    </source>
</evidence>
<evidence type="ECO:0000256" key="5">
    <source>
        <dbReference type="ARBA" id="ARBA00022729"/>
    </source>
</evidence>
<keyword evidence="8 11" id="KW-0624">Polysaccharide degradation</keyword>
<dbReference type="PROSITE" id="PS00562">
    <property type="entry name" value="CBM1_1"/>
    <property type="match status" value="1"/>
</dbReference>
<feature type="compositionally biased region" description="Low complexity" evidence="12">
    <location>
        <begin position="63"/>
        <end position="95"/>
    </location>
</feature>
<dbReference type="GO" id="GO:0045493">
    <property type="term" value="P:xylan catabolic process"/>
    <property type="evidence" value="ECO:0007669"/>
    <property type="project" value="UniProtKB-UniRule"/>
</dbReference>
<dbReference type="InterPro" id="IPR001375">
    <property type="entry name" value="Peptidase_S9_cat"/>
</dbReference>
<dbReference type="Gene3D" id="3.40.50.1820">
    <property type="entry name" value="alpha/beta hydrolase"/>
    <property type="match status" value="1"/>
</dbReference>
<keyword evidence="6 11" id="KW-0378">Hydrolase</keyword>
<dbReference type="EMBL" id="AJ312296">
    <property type="protein sequence ID" value="CAC85738.1"/>
    <property type="molecule type" value="Genomic_DNA"/>
</dbReference>
<evidence type="ECO:0000256" key="11">
    <source>
        <dbReference type="RuleBase" id="RU367094"/>
    </source>
</evidence>
<comment type="similarity">
    <text evidence="2 11">Belongs to the faeC family.</text>
</comment>
<dbReference type="GO" id="GO:0005576">
    <property type="term" value="C:extracellular region"/>
    <property type="evidence" value="ECO:0007669"/>
    <property type="project" value="UniProtKB-SubCell"/>
</dbReference>
<dbReference type="SMR" id="Q8WZI7"/>
<evidence type="ECO:0000256" key="8">
    <source>
        <dbReference type="ARBA" id="ARBA00023326"/>
    </source>
</evidence>
<dbReference type="AlphaFoldDB" id="Q8WZI7"/>
<dbReference type="GO" id="GO:0008236">
    <property type="term" value="F:serine-type peptidase activity"/>
    <property type="evidence" value="ECO:0007669"/>
    <property type="project" value="InterPro"/>
</dbReference>
<evidence type="ECO:0000259" key="13">
    <source>
        <dbReference type="PROSITE" id="PS51164"/>
    </source>
</evidence>
<evidence type="ECO:0000256" key="9">
    <source>
        <dbReference type="ARBA" id="ARBA00025250"/>
    </source>
</evidence>
<dbReference type="EC" id="3.1.1.73" evidence="11"/>
<dbReference type="GO" id="GO:0006508">
    <property type="term" value="P:proteolysis"/>
    <property type="evidence" value="ECO:0007669"/>
    <property type="project" value="InterPro"/>
</dbReference>
<dbReference type="GO" id="GO:0030248">
    <property type="term" value="F:cellulose binding"/>
    <property type="evidence" value="ECO:0007669"/>
    <property type="project" value="InterPro"/>
</dbReference>
<feature type="signal peptide" evidence="11">
    <location>
        <begin position="1"/>
        <end position="20"/>
    </location>
</feature>
<dbReference type="InterPro" id="IPR035971">
    <property type="entry name" value="CBD_sf"/>
</dbReference>
<evidence type="ECO:0000313" key="14">
    <source>
        <dbReference type="EMBL" id="CAC85738.1"/>
    </source>
</evidence>
<keyword evidence="5 11" id="KW-0732">Signal</keyword>
<comment type="catalytic activity">
    <reaction evidence="10 11">
        <text>feruloyl-polysaccharide + H2O = ferulate + polysaccharide.</text>
        <dbReference type="EC" id="3.1.1.73"/>
    </reaction>
</comment>
<dbReference type="GO" id="GO:0030600">
    <property type="term" value="F:feruloyl esterase activity"/>
    <property type="evidence" value="ECO:0007669"/>
    <property type="project" value="UniProtKB-UniRule"/>
</dbReference>
<dbReference type="Pfam" id="PF00734">
    <property type="entry name" value="CBM_1"/>
    <property type="match status" value="1"/>
</dbReference>
<keyword evidence="7 11" id="KW-0119">Carbohydrate metabolism</keyword>
<feature type="chain" id="PRO_5027151353" description="Feruloyl esterase C" evidence="11">
    <location>
        <begin position="21"/>
        <end position="345"/>
    </location>
</feature>